<dbReference type="Gene3D" id="3.40.50.1010">
    <property type="entry name" value="5'-nuclease"/>
    <property type="match status" value="1"/>
</dbReference>
<dbReference type="Proteomes" id="UP001596481">
    <property type="component" value="Unassembled WGS sequence"/>
</dbReference>
<protein>
    <submittedName>
        <fullName evidence="2">PIN domain-containing protein</fullName>
    </submittedName>
</protein>
<dbReference type="RefSeq" id="WP_390225725.1">
    <property type="nucleotide sequence ID" value="NZ_JBHTAA010000013.1"/>
</dbReference>
<accession>A0ABD5ZJL7</accession>
<feature type="domain" description="PIN" evidence="1">
    <location>
        <begin position="5"/>
        <end position="150"/>
    </location>
</feature>
<evidence type="ECO:0000313" key="2">
    <source>
        <dbReference type="EMBL" id="MFC7205227.1"/>
    </source>
</evidence>
<dbReference type="Pfam" id="PF01850">
    <property type="entry name" value="PIN"/>
    <property type="match status" value="1"/>
</dbReference>
<gene>
    <name evidence="2" type="ORF">ACFQJC_17085</name>
</gene>
<dbReference type="CDD" id="cd09854">
    <property type="entry name" value="PIN_VapC-like"/>
    <property type="match status" value="1"/>
</dbReference>
<dbReference type="InterPro" id="IPR029060">
    <property type="entry name" value="PIN-like_dom_sf"/>
</dbReference>
<proteinExistence type="predicted"/>
<dbReference type="AlphaFoldDB" id="A0ABD5ZJL7"/>
<dbReference type="SUPFAM" id="SSF88723">
    <property type="entry name" value="PIN domain-like"/>
    <property type="match status" value="1"/>
</dbReference>
<keyword evidence="3" id="KW-1185">Reference proteome</keyword>
<evidence type="ECO:0000259" key="1">
    <source>
        <dbReference type="Pfam" id="PF01850"/>
    </source>
</evidence>
<dbReference type="InterPro" id="IPR002716">
    <property type="entry name" value="PIN_dom"/>
</dbReference>
<name>A0ABD5ZJL7_9EURY</name>
<dbReference type="EMBL" id="JBHTAA010000013">
    <property type="protein sequence ID" value="MFC7205227.1"/>
    <property type="molecule type" value="Genomic_DNA"/>
</dbReference>
<reference evidence="2 3" key="1">
    <citation type="journal article" date="2019" name="Int. J. Syst. Evol. Microbiol.">
        <title>The Global Catalogue of Microorganisms (GCM) 10K type strain sequencing project: providing services to taxonomists for standard genome sequencing and annotation.</title>
        <authorList>
            <consortium name="The Broad Institute Genomics Platform"/>
            <consortium name="The Broad Institute Genome Sequencing Center for Infectious Disease"/>
            <person name="Wu L."/>
            <person name="Ma J."/>
        </authorList>
    </citation>
    <scope>NUCLEOTIDE SEQUENCE [LARGE SCALE GENOMIC DNA]</scope>
    <source>
        <strain evidence="2 3">DSM 29988</strain>
    </source>
</reference>
<sequence length="158" mass="17356">MTTAIDTNALLALLYEDDFTDASEKALRKAYRDGSLVVTSVVYSELAADGHFDTVAELDEFLEDFSIQLVDPSRSALFEAGEKFQQYTERRPDGLQCPSCGKKQAVNCEQCGGSLSPRQHIAADFIIGGHAFADADSLVSFDTGFYQTYFPPLTVHPE</sequence>
<organism evidence="2 3">
    <name type="scientific">Haloferax namakaokahaiae</name>
    <dbReference type="NCBI Taxonomy" id="1748331"/>
    <lineage>
        <taxon>Archaea</taxon>
        <taxon>Methanobacteriati</taxon>
        <taxon>Methanobacteriota</taxon>
        <taxon>Stenosarchaea group</taxon>
        <taxon>Halobacteria</taxon>
        <taxon>Halobacteriales</taxon>
        <taxon>Haloferacaceae</taxon>
        <taxon>Haloferax</taxon>
    </lineage>
</organism>
<evidence type="ECO:0000313" key="3">
    <source>
        <dbReference type="Proteomes" id="UP001596481"/>
    </source>
</evidence>
<comment type="caution">
    <text evidence="2">The sequence shown here is derived from an EMBL/GenBank/DDBJ whole genome shotgun (WGS) entry which is preliminary data.</text>
</comment>